<dbReference type="OrthoDB" id="1483400at2759"/>
<evidence type="ECO:0000256" key="10">
    <source>
        <dbReference type="ARBA" id="ARBA00022989"/>
    </source>
</evidence>
<protein>
    <recommendedName>
        <fullName evidence="5">ceramide glucosyltransferase</fullName>
        <ecNumber evidence="5">2.4.1.80</ecNumber>
    </recommendedName>
</protein>
<comment type="caution">
    <text evidence="17">The sequence shown here is derived from an EMBL/GenBank/DDBJ whole genome shotgun (WGS) entry which is preliminary data.</text>
</comment>
<comment type="pathway">
    <text evidence="3">Sphingolipid metabolism.</text>
</comment>
<keyword evidence="10 16" id="KW-1133">Transmembrane helix</keyword>
<evidence type="ECO:0000256" key="4">
    <source>
        <dbReference type="ARBA" id="ARBA00006739"/>
    </source>
</evidence>
<comment type="subcellular location">
    <subcellularLocation>
        <location evidence="1">Golgi apparatus membrane</location>
        <topology evidence="1">Multi-pass membrane protein</topology>
    </subcellularLocation>
</comment>
<evidence type="ECO:0000256" key="1">
    <source>
        <dbReference type="ARBA" id="ARBA00004653"/>
    </source>
</evidence>
<feature type="transmembrane region" description="Helical" evidence="16">
    <location>
        <begin position="349"/>
        <end position="369"/>
    </location>
</feature>
<evidence type="ECO:0000256" key="5">
    <source>
        <dbReference type="ARBA" id="ARBA00012699"/>
    </source>
</evidence>
<comment type="catalytic activity">
    <reaction evidence="14">
        <text>UDP-alpha-D-xylose + an N-acylsphing-4-enine = a beta-D-xylosyl-(1&lt;-&gt;1')-N-acylsphing-4-enine + UDP + H(+)</text>
        <dbReference type="Rhea" id="RHEA:70243"/>
        <dbReference type="ChEBI" id="CHEBI:15378"/>
        <dbReference type="ChEBI" id="CHEBI:52639"/>
        <dbReference type="ChEBI" id="CHEBI:57632"/>
        <dbReference type="ChEBI" id="CHEBI:58223"/>
        <dbReference type="ChEBI" id="CHEBI:189068"/>
    </reaction>
    <physiologicalReaction direction="left-to-right" evidence="14">
        <dbReference type="Rhea" id="RHEA:70244"/>
    </physiologicalReaction>
</comment>
<evidence type="ECO:0000256" key="3">
    <source>
        <dbReference type="ARBA" id="ARBA00004991"/>
    </source>
</evidence>
<evidence type="ECO:0000256" key="7">
    <source>
        <dbReference type="ARBA" id="ARBA00022676"/>
    </source>
</evidence>
<keyword evidence="7" id="KW-0328">Glycosyltransferase</keyword>
<feature type="transmembrane region" description="Helical" evidence="16">
    <location>
        <begin position="6"/>
        <end position="32"/>
    </location>
</feature>
<evidence type="ECO:0000256" key="9">
    <source>
        <dbReference type="ARBA" id="ARBA00022692"/>
    </source>
</evidence>
<evidence type="ECO:0000256" key="15">
    <source>
        <dbReference type="ARBA" id="ARBA00048104"/>
    </source>
</evidence>
<dbReference type="UniPathway" id="UPA00222"/>
<keyword evidence="11" id="KW-0333">Golgi apparatus</keyword>
<evidence type="ECO:0000256" key="12">
    <source>
        <dbReference type="ARBA" id="ARBA00023098"/>
    </source>
</evidence>
<evidence type="ECO:0000313" key="17">
    <source>
        <dbReference type="EMBL" id="OWF34856.1"/>
    </source>
</evidence>
<dbReference type="GO" id="GO:0006679">
    <property type="term" value="P:glucosylceramide biosynthetic process"/>
    <property type="evidence" value="ECO:0007669"/>
    <property type="project" value="TreeGrafter"/>
</dbReference>
<comment type="catalytic activity">
    <reaction evidence="15">
        <text>N-(9Z-octadecenoyl)-sphing-4-enine + UDP-alpha-D-xylose = beta-D-xylosyl-(1&lt;-&gt;1')-N-(9Z-octadecenoyl)-sphing-4-enine + UDP + H(+)</text>
        <dbReference type="Rhea" id="RHEA:70247"/>
        <dbReference type="ChEBI" id="CHEBI:15378"/>
        <dbReference type="ChEBI" id="CHEBI:57632"/>
        <dbReference type="ChEBI" id="CHEBI:58223"/>
        <dbReference type="ChEBI" id="CHEBI:77996"/>
        <dbReference type="ChEBI" id="CHEBI:189081"/>
    </reaction>
    <physiologicalReaction direction="left-to-right" evidence="15">
        <dbReference type="Rhea" id="RHEA:70248"/>
    </physiologicalReaction>
</comment>
<evidence type="ECO:0000256" key="11">
    <source>
        <dbReference type="ARBA" id="ARBA00023034"/>
    </source>
</evidence>
<dbReference type="Pfam" id="PF13506">
    <property type="entry name" value="Glyco_transf_21"/>
    <property type="match status" value="1"/>
</dbReference>
<dbReference type="PANTHER" id="PTHR12726:SF0">
    <property type="entry name" value="CERAMIDE GLUCOSYLTRANSFERASE"/>
    <property type="match status" value="1"/>
</dbReference>
<keyword evidence="13 16" id="KW-0472">Membrane</keyword>
<organism evidence="17 18">
    <name type="scientific">Mizuhopecten yessoensis</name>
    <name type="common">Japanese scallop</name>
    <name type="synonym">Patinopecten yessoensis</name>
    <dbReference type="NCBI Taxonomy" id="6573"/>
    <lineage>
        <taxon>Eukaryota</taxon>
        <taxon>Metazoa</taxon>
        <taxon>Spiralia</taxon>
        <taxon>Lophotrochozoa</taxon>
        <taxon>Mollusca</taxon>
        <taxon>Bivalvia</taxon>
        <taxon>Autobranchia</taxon>
        <taxon>Pteriomorphia</taxon>
        <taxon>Pectinida</taxon>
        <taxon>Pectinoidea</taxon>
        <taxon>Pectinidae</taxon>
        <taxon>Mizuhopecten</taxon>
    </lineage>
</organism>
<comment type="pathway">
    <text evidence="2">Lipid metabolism; sphingolipid metabolism.</text>
</comment>
<keyword evidence="6" id="KW-0444">Lipid biosynthesis</keyword>
<dbReference type="Gene3D" id="3.90.550.10">
    <property type="entry name" value="Spore Coat Polysaccharide Biosynthesis Protein SpsA, Chain A"/>
    <property type="match status" value="1"/>
</dbReference>
<sequence length="397" mass="45608">METVDYTLLGLTTFIFAAWIFNWSLHIVSLIYGRWKFNRKLTPAVPLEELPGVSIIKPLLGVDPHLFENLESYFNIKYPQYELLFCIQDEMDAAIMIVQSLLKKYPNIDAKVFVGGKPVGINPKINNMISGYKAAKYDLVLISDSAIYISEDAVLDMVLTLTENTGLVHQMPYACTRKGFASHMEKIFFGTQHAKMYLVANLLGINCATGMSSLMRKEVIDEAGGLSHYSQYLAEDFFFAETFLKKGWKIRISHQTAKQNSGSYSVSYLYNRLTRWAKLRTAMIPSLIFWEPVSQCLVLGVMNALSMAYLFNWTASVIFLVHCLIWFLLDYILIKILEDGPLPFSKFEFLVGWIMNEVSYLCVIVRSHWDSTIVWRTKRFRLRWGGIVEELHTKQTV</sequence>
<dbReference type="InterPro" id="IPR029044">
    <property type="entry name" value="Nucleotide-diphossugar_trans"/>
</dbReference>
<keyword evidence="12" id="KW-0443">Lipid metabolism</keyword>
<evidence type="ECO:0000256" key="6">
    <source>
        <dbReference type="ARBA" id="ARBA00022516"/>
    </source>
</evidence>
<feature type="transmembrane region" description="Helical" evidence="16">
    <location>
        <begin position="309"/>
        <end position="329"/>
    </location>
</feature>
<reference evidence="17 18" key="1">
    <citation type="journal article" date="2017" name="Nat. Ecol. Evol.">
        <title>Scallop genome provides insights into evolution of bilaterian karyotype and development.</title>
        <authorList>
            <person name="Wang S."/>
            <person name="Zhang J."/>
            <person name="Jiao W."/>
            <person name="Li J."/>
            <person name="Xun X."/>
            <person name="Sun Y."/>
            <person name="Guo X."/>
            <person name="Huan P."/>
            <person name="Dong B."/>
            <person name="Zhang L."/>
            <person name="Hu X."/>
            <person name="Sun X."/>
            <person name="Wang J."/>
            <person name="Zhao C."/>
            <person name="Wang Y."/>
            <person name="Wang D."/>
            <person name="Huang X."/>
            <person name="Wang R."/>
            <person name="Lv J."/>
            <person name="Li Y."/>
            <person name="Zhang Z."/>
            <person name="Liu B."/>
            <person name="Lu W."/>
            <person name="Hui Y."/>
            <person name="Liang J."/>
            <person name="Zhou Z."/>
            <person name="Hou R."/>
            <person name="Li X."/>
            <person name="Liu Y."/>
            <person name="Li H."/>
            <person name="Ning X."/>
            <person name="Lin Y."/>
            <person name="Zhao L."/>
            <person name="Xing Q."/>
            <person name="Dou J."/>
            <person name="Li Y."/>
            <person name="Mao J."/>
            <person name="Guo H."/>
            <person name="Dou H."/>
            <person name="Li T."/>
            <person name="Mu C."/>
            <person name="Jiang W."/>
            <person name="Fu Q."/>
            <person name="Fu X."/>
            <person name="Miao Y."/>
            <person name="Liu J."/>
            <person name="Yu Q."/>
            <person name="Li R."/>
            <person name="Liao H."/>
            <person name="Li X."/>
            <person name="Kong Y."/>
            <person name="Jiang Z."/>
            <person name="Chourrout D."/>
            <person name="Li R."/>
            <person name="Bao Z."/>
        </authorList>
    </citation>
    <scope>NUCLEOTIDE SEQUENCE [LARGE SCALE GENOMIC DNA]</scope>
    <source>
        <strain evidence="17 18">PY_sf001</strain>
    </source>
</reference>
<evidence type="ECO:0000256" key="16">
    <source>
        <dbReference type="SAM" id="Phobius"/>
    </source>
</evidence>
<dbReference type="EMBL" id="NEDP02076749">
    <property type="protein sequence ID" value="OWF34856.1"/>
    <property type="molecule type" value="Genomic_DNA"/>
</dbReference>
<evidence type="ECO:0000313" key="18">
    <source>
        <dbReference type="Proteomes" id="UP000242188"/>
    </source>
</evidence>
<comment type="similarity">
    <text evidence="4">Belongs to the glycosyltransferase 2 family.</text>
</comment>
<dbReference type="FunFam" id="3.90.550.10:FF:000041">
    <property type="entry name" value="UDP-glucose ceramide glucosyltransferase"/>
    <property type="match status" value="1"/>
</dbReference>
<dbReference type="GO" id="GO:0008120">
    <property type="term" value="F:ceramide glucosyltransferase activity"/>
    <property type="evidence" value="ECO:0007669"/>
    <property type="project" value="UniProtKB-EC"/>
</dbReference>
<keyword evidence="8 17" id="KW-0808">Transferase</keyword>
<keyword evidence="9 16" id="KW-0812">Transmembrane</keyword>
<evidence type="ECO:0000256" key="8">
    <source>
        <dbReference type="ARBA" id="ARBA00022679"/>
    </source>
</evidence>
<proteinExistence type="inferred from homology"/>
<accession>A0A210PEH2</accession>
<evidence type="ECO:0000256" key="2">
    <source>
        <dbReference type="ARBA" id="ARBA00004760"/>
    </source>
</evidence>
<keyword evidence="18" id="KW-1185">Reference proteome</keyword>
<dbReference type="STRING" id="6573.A0A210PEH2"/>
<dbReference type="EC" id="2.4.1.80" evidence="5"/>
<gene>
    <name evidence="17" type="ORF">KP79_PYT08545</name>
</gene>
<dbReference type="SUPFAM" id="SSF53448">
    <property type="entry name" value="Nucleotide-diphospho-sugar transferases"/>
    <property type="match status" value="1"/>
</dbReference>
<dbReference type="Proteomes" id="UP000242188">
    <property type="component" value="Unassembled WGS sequence"/>
</dbReference>
<dbReference type="PANTHER" id="PTHR12726">
    <property type="entry name" value="CERAMIDE GLUCOSYLTRANSFERASE"/>
    <property type="match status" value="1"/>
</dbReference>
<evidence type="ECO:0000256" key="14">
    <source>
        <dbReference type="ARBA" id="ARBA00047869"/>
    </source>
</evidence>
<dbReference type="InterPro" id="IPR025993">
    <property type="entry name" value="Ceramide_glucosylTrfase"/>
</dbReference>
<name>A0A210PEH2_MIZYE</name>
<dbReference type="CDD" id="cd02520">
    <property type="entry name" value="Glucosylceramide_synthase"/>
    <property type="match status" value="1"/>
</dbReference>
<evidence type="ECO:0000256" key="13">
    <source>
        <dbReference type="ARBA" id="ARBA00023136"/>
    </source>
</evidence>
<dbReference type="AlphaFoldDB" id="A0A210PEH2"/>
<dbReference type="GO" id="GO:0000139">
    <property type="term" value="C:Golgi membrane"/>
    <property type="evidence" value="ECO:0007669"/>
    <property type="project" value="UniProtKB-SubCell"/>
</dbReference>